<gene>
    <name evidence="1" type="ORF">VB738_06655</name>
</gene>
<protein>
    <submittedName>
        <fullName evidence="1">Uncharacterized protein</fullName>
    </submittedName>
</protein>
<sequence length="58" mass="6496">MADYSFSIKPSAVKEIHHQDLVEELLSGAQLGEDLIRRVALAFQWAGPEKIRLVGKFS</sequence>
<organism evidence="1 2">
    <name type="scientific">Cyanobium gracile UHCC 0139</name>
    <dbReference type="NCBI Taxonomy" id="3110308"/>
    <lineage>
        <taxon>Bacteria</taxon>
        <taxon>Bacillati</taxon>
        <taxon>Cyanobacteriota</taxon>
        <taxon>Cyanophyceae</taxon>
        <taxon>Synechococcales</taxon>
        <taxon>Prochlorococcaceae</taxon>
        <taxon>Cyanobium</taxon>
    </lineage>
</organism>
<accession>A0ABU5RT48</accession>
<dbReference type="RefSeq" id="WP_323305003.1">
    <property type="nucleotide sequence ID" value="NZ_JAYGHX010000003.1"/>
</dbReference>
<proteinExistence type="predicted"/>
<reference evidence="1 2" key="1">
    <citation type="submission" date="2023-12" db="EMBL/GenBank/DDBJ databases">
        <title>Baltic Sea Cyanobacteria.</title>
        <authorList>
            <person name="Delbaje E."/>
            <person name="Fewer D.P."/>
            <person name="Shishido T.K."/>
        </authorList>
    </citation>
    <scope>NUCLEOTIDE SEQUENCE [LARGE SCALE GENOMIC DNA]</scope>
    <source>
        <strain evidence="1 2">UHCC 0139</strain>
    </source>
</reference>
<name>A0ABU5RT48_9CYAN</name>
<comment type="caution">
    <text evidence="1">The sequence shown here is derived from an EMBL/GenBank/DDBJ whole genome shotgun (WGS) entry which is preliminary data.</text>
</comment>
<dbReference type="EMBL" id="JAYGHX010000003">
    <property type="protein sequence ID" value="MEA5390939.1"/>
    <property type="molecule type" value="Genomic_DNA"/>
</dbReference>
<dbReference type="Proteomes" id="UP001304461">
    <property type="component" value="Unassembled WGS sequence"/>
</dbReference>
<evidence type="ECO:0000313" key="2">
    <source>
        <dbReference type="Proteomes" id="UP001304461"/>
    </source>
</evidence>
<keyword evidence="2" id="KW-1185">Reference proteome</keyword>
<evidence type="ECO:0000313" key="1">
    <source>
        <dbReference type="EMBL" id="MEA5390939.1"/>
    </source>
</evidence>